<feature type="domain" description="Haem-binding" evidence="2">
    <location>
        <begin position="12"/>
        <end position="146"/>
    </location>
</feature>
<reference evidence="3" key="1">
    <citation type="submission" date="2022-10" db="EMBL/GenBank/DDBJ databases">
        <authorList>
            <person name="Yu W.X."/>
        </authorList>
    </citation>
    <scope>NUCLEOTIDE SEQUENCE</scope>
    <source>
        <strain evidence="3">AAT</strain>
    </source>
</reference>
<dbReference type="Pfam" id="PF14376">
    <property type="entry name" value="Haem_bd"/>
    <property type="match status" value="1"/>
</dbReference>
<comment type="caution">
    <text evidence="3">The sequence shown here is derived from an EMBL/GenBank/DDBJ whole genome shotgun (WGS) entry which is preliminary data.</text>
</comment>
<feature type="chain" id="PRO_5042191631" evidence="1">
    <location>
        <begin position="25"/>
        <end position="155"/>
    </location>
</feature>
<dbReference type="InterPro" id="IPR025992">
    <property type="entry name" value="Haem-bd"/>
</dbReference>
<gene>
    <name evidence="3" type="ORF">OM075_02800</name>
</gene>
<dbReference type="EMBL" id="JAPDPJ010000003">
    <property type="protein sequence ID" value="MCW3785376.1"/>
    <property type="molecule type" value="Genomic_DNA"/>
</dbReference>
<evidence type="ECO:0000313" key="3">
    <source>
        <dbReference type="EMBL" id="MCW3785376.1"/>
    </source>
</evidence>
<protein>
    <submittedName>
        <fullName evidence="3">Heme-binding domain-containing protein</fullName>
    </submittedName>
</protein>
<organism evidence="3 4">
    <name type="scientific">Plebeiibacterium sediminum</name>
    <dbReference type="NCBI Taxonomy" id="2992112"/>
    <lineage>
        <taxon>Bacteria</taxon>
        <taxon>Pseudomonadati</taxon>
        <taxon>Bacteroidota</taxon>
        <taxon>Bacteroidia</taxon>
        <taxon>Marinilabiliales</taxon>
        <taxon>Marinilabiliaceae</taxon>
        <taxon>Plebeiibacterium</taxon>
    </lineage>
</organism>
<evidence type="ECO:0000259" key="2">
    <source>
        <dbReference type="SMART" id="SM01235"/>
    </source>
</evidence>
<name>A0AAE3M1T5_9BACT</name>
<feature type="signal peptide" evidence="1">
    <location>
        <begin position="1"/>
        <end position="24"/>
    </location>
</feature>
<dbReference type="Proteomes" id="UP001209229">
    <property type="component" value="Unassembled WGS sequence"/>
</dbReference>
<dbReference type="RefSeq" id="WP_301188948.1">
    <property type="nucleotide sequence ID" value="NZ_JAPDPJ010000003.1"/>
</dbReference>
<evidence type="ECO:0000256" key="1">
    <source>
        <dbReference type="SAM" id="SignalP"/>
    </source>
</evidence>
<evidence type="ECO:0000313" key="4">
    <source>
        <dbReference type="Proteomes" id="UP001209229"/>
    </source>
</evidence>
<dbReference type="SMART" id="SM01235">
    <property type="entry name" value="Haem_bd"/>
    <property type="match status" value="1"/>
</dbReference>
<sequence length="155" mass="18068">MNLKKYKLFAIPVILILIQFFQPAKNSMGIGENHIINETSIADTVKNMLSVSCFDCHSNQTNYHWYHKISPVSWIINGHINEGKEELNFSNWKSMDVYDKIAILDEICEEVKDKKMPLKAYSLIHNEAKLSEEQIKTLCDWTSQYSELLLKENKQ</sequence>
<keyword evidence="1" id="KW-0732">Signal</keyword>
<accession>A0AAE3M1T5</accession>
<proteinExistence type="predicted"/>
<dbReference type="AlphaFoldDB" id="A0AAE3M1T5"/>
<keyword evidence="4" id="KW-1185">Reference proteome</keyword>